<dbReference type="Gene3D" id="1.20.1560.10">
    <property type="entry name" value="ABC transporter type 1, transmembrane domain"/>
    <property type="match status" value="1"/>
</dbReference>
<dbReference type="InterPro" id="IPR003593">
    <property type="entry name" value="AAA+_ATPase"/>
</dbReference>
<dbReference type="GO" id="GO:0140359">
    <property type="term" value="F:ABC-type transporter activity"/>
    <property type="evidence" value="ECO:0007669"/>
    <property type="project" value="InterPro"/>
</dbReference>
<keyword evidence="14" id="KW-1185">Reference proteome</keyword>
<feature type="transmembrane region" description="Helical" evidence="10">
    <location>
        <begin position="493"/>
        <end position="515"/>
    </location>
</feature>
<dbReference type="InterPro" id="IPR003439">
    <property type="entry name" value="ABC_transporter-like_ATP-bd"/>
</dbReference>
<evidence type="ECO:0000256" key="5">
    <source>
        <dbReference type="ARBA" id="ARBA00022840"/>
    </source>
</evidence>
<evidence type="ECO:0000256" key="7">
    <source>
        <dbReference type="ARBA" id="ARBA00023136"/>
    </source>
</evidence>
<dbReference type="CDD" id="cd03253">
    <property type="entry name" value="ABCC_ATM1_transporter"/>
    <property type="match status" value="1"/>
</dbReference>
<dbReference type="Gene3D" id="3.40.50.300">
    <property type="entry name" value="P-loop containing nucleotide triphosphate hydrolases"/>
    <property type="match status" value="1"/>
</dbReference>
<dbReference type="InterPro" id="IPR027417">
    <property type="entry name" value="P-loop_NTPase"/>
</dbReference>
<evidence type="ECO:0000256" key="8">
    <source>
        <dbReference type="ARBA" id="ARBA00024363"/>
    </source>
</evidence>
<name>A0AAV0B9B2_PHAPC</name>
<keyword evidence="5" id="KW-0067">ATP-binding</keyword>
<keyword evidence="6 10" id="KW-1133">Transmembrane helix</keyword>
<dbReference type="Pfam" id="PF00664">
    <property type="entry name" value="ABC_membrane"/>
    <property type="match status" value="1"/>
</dbReference>
<evidence type="ECO:0000256" key="9">
    <source>
        <dbReference type="SAM" id="MobiDB-lite"/>
    </source>
</evidence>
<dbReference type="InterPro" id="IPR036640">
    <property type="entry name" value="ABC1_TM_sf"/>
</dbReference>
<feature type="domain" description="ABC transporter" evidence="11">
    <location>
        <begin position="700"/>
        <end position="939"/>
    </location>
</feature>
<feature type="transmembrane region" description="Helical" evidence="10">
    <location>
        <begin position="604"/>
        <end position="628"/>
    </location>
</feature>
<dbReference type="FunFam" id="3.40.50.300:FF:000287">
    <property type="entry name" value="Multidrug ABC transporter ATP-binding protein"/>
    <property type="match status" value="1"/>
</dbReference>
<feature type="domain" description="ABC transmembrane type-1" evidence="12">
    <location>
        <begin position="384"/>
        <end position="666"/>
    </location>
</feature>
<dbReference type="GO" id="GO:0016887">
    <property type="term" value="F:ATP hydrolysis activity"/>
    <property type="evidence" value="ECO:0007669"/>
    <property type="project" value="InterPro"/>
</dbReference>
<evidence type="ECO:0000259" key="11">
    <source>
        <dbReference type="PROSITE" id="PS50893"/>
    </source>
</evidence>
<gene>
    <name evidence="13" type="ORF">PPACK8108_LOCUS15432</name>
</gene>
<dbReference type="AlphaFoldDB" id="A0AAV0B9B2"/>
<dbReference type="PANTHER" id="PTHR24221">
    <property type="entry name" value="ATP-BINDING CASSETTE SUB-FAMILY B"/>
    <property type="match status" value="1"/>
</dbReference>
<evidence type="ECO:0000256" key="1">
    <source>
        <dbReference type="ARBA" id="ARBA00004141"/>
    </source>
</evidence>
<keyword evidence="4" id="KW-0547">Nucleotide-binding</keyword>
<dbReference type="Pfam" id="PF00005">
    <property type="entry name" value="ABC_tran"/>
    <property type="match status" value="1"/>
</dbReference>
<evidence type="ECO:0000259" key="12">
    <source>
        <dbReference type="PROSITE" id="PS50929"/>
    </source>
</evidence>
<feature type="compositionally biased region" description="Low complexity" evidence="9">
    <location>
        <begin position="969"/>
        <end position="986"/>
    </location>
</feature>
<feature type="transmembrane region" description="Helical" evidence="10">
    <location>
        <begin position="378"/>
        <end position="400"/>
    </location>
</feature>
<accession>A0AAV0B9B2</accession>
<dbReference type="SMART" id="SM00382">
    <property type="entry name" value="AAA"/>
    <property type="match status" value="1"/>
</dbReference>
<feature type="transmembrane region" description="Helical" evidence="10">
    <location>
        <begin position="156"/>
        <end position="179"/>
    </location>
</feature>
<feature type="transmembrane region" description="Helical" evidence="10">
    <location>
        <begin position="191"/>
        <end position="212"/>
    </location>
</feature>
<dbReference type="PROSITE" id="PS50929">
    <property type="entry name" value="ABC_TM1F"/>
    <property type="match status" value="1"/>
</dbReference>
<comment type="subcellular location">
    <subcellularLocation>
        <location evidence="1">Membrane</location>
        <topology evidence="1">Multi-pass membrane protein</topology>
    </subcellularLocation>
</comment>
<comment type="caution">
    <text evidence="13">The sequence shown here is derived from an EMBL/GenBank/DDBJ whole genome shotgun (WGS) entry which is preliminary data.</text>
</comment>
<evidence type="ECO:0000256" key="3">
    <source>
        <dbReference type="ARBA" id="ARBA00022692"/>
    </source>
</evidence>
<sequence>MYQSNNLSTTTIDVPLVVDLLDRRSSSGWCSAPSDLQLAGTLSFSRLLFSVCLLLIVLVRSSAKGFGWFVCELQNVGHQSSSLSSSLAQEQSSRAAAESPPSSSSSLLRSKAQQSSSIIKAKAPARVEDFQHPSSASDGIVPVVVTLRRPRRGLTYGLKALVVISYLVDGALICTRAVWNHVWEPSQIPAWGALDWYTSISTIAFLSCGLSMSLEERGSGQLGGWGRGYTRSFAGLAWVGELFIDFLVVRVLTIGYHSAGLDSITDPNSLVIYDILHISNSAFRLILITLLCLSHSKTLWQKEFVPYSPLGDYDEDDDDRTVARRGYGTFTSPSTSANGHVLSTKAQMREPPKPTGVLMMLRRIKVLFPYLWPRRSKALQAIALLCFCLLFVGRGVNLFVPMTLGKATEDLSRGTSPWLNLGLFVGLRFLQGSGGIVSVIQQNLWIPVAQYADRSMSMMSFTHLLDLSLSYHTRRKTAEVLRILDRGSSINQFFQLLIFSLVPIFLDITFAAIYLALRFDILLSLMLILVMAAYASTSVVLTQWRTAIRREMVDKDKYTRGIQGDSLLNWETIAWFNTKTFETNRYLDATVDYQRSEFLVMSSLYTLNLVQNAIISVALLIGCFAVAFQVSAGRKTVGDFVLFVSYIGQLIGPLNQLGTLYRVIQQNLTDTDNLMKLLAEPKEIQDRPDAKVVTKAKGNIEFDHVSFSYDGKNQALEDISFSVPAGSSVALVGESGSGKSTILRLLFRFYDPTSGSIKLDGIDIRDLTQASYRSQIGSVPQDAALFNDTIRYNIAYGAIGVKPEGPTMEDVVEAAKAAQIHNRVITFPDGYETRVGERGVRLSGGEKQRVAIARVMIRNPPLIFLDEATSALDTTTEREIQEALNKLGEGRTTVAIAHRLSTIVNSDLILVVDKGKIVERGNHSDLLASKGIYSDLWAKQIRAEVEAGQIGVGSSSAKDKGTLRETDNNNKSIDSSNSNTNLLNVSRENNGTGGTVTPLASTHHHG</sequence>
<reference evidence="13" key="1">
    <citation type="submission" date="2022-06" db="EMBL/GenBank/DDBJ databases">
        <authorList>
            <consortium name="SYNGENTA / RWTH Aachen University"/>
        </authorList>
    </citation>
    <scope>NUCLEOTIDE SEQUENCE</scope>
</reference>
<feature type="transmembrane region" description="Helical" evidence="10">
    <location>
        <begin position="270"/>
        <end position="293"/>
    </location>
</feature>
<dbReference type="PROSITE" id="PS00211">
    <property type="entry name" value="ABC_TRANSPORTER_1"/>
    <property type="match status" value="1"/>
</dbReference>
<dbReference type="EMBL" id="CALTRL010004122">
    <property type="protein sequence ID" value="CAH7682496.1"/>
    <property type="molecule type" value="Genomic_DNA"/>
</dbReference>
<dbReference type="GO" id="GO:0016020">
    <property type="term" value="C:membrane"/>
    <property type="evidence" value="ECO:0007669"/>
    <property type="project" value="UniProtKB-SubCell"/>
</dbReference>
<feature type="transmembrane region" description="Helical" evidence="10">
    <location>
        <begin position="36"/>
        <end position="59"/>
    </location>
</feature>
<evidence type="ECO:0000256" key="6">
    <source>
        <dbReference type="ARBA" id="ARBA00022989"/>
    </source>
</evidence>
<dbReference type="InterPro" id="IPR017871">
    <property type="entry name" value="ABC_transporter-like_CS"/>
</dbReference>
<evidence type="ECO:0000313" key="14">
    <source>
        <dbReference type="Proteomes" id="UP001153365"/>
    </source>
</evidence>
<dbReference type="CDD" id="cd18583">
    <property type="entry name" value="ABC_6TM_HMT1"/>
    <property type="match status" value="1"/>
</dbReference>
<feature type="region of interest" description="Disordered" evidence="9">
    <location>
        <begin position="950"/>
        <end position="1006"/>
    </location>
</feature>
<feature type="transmembrane region" description="Helical" evidence="10">
    <location>
        <begin position="521"/>
        <end position="542"/>
    </location>
</feature>
<evidence type="ECO:0000256" key="4">
    <source>
        <dbReference type="ARBA" id="ARBA00022741"/>
    </source>
</evidence>
<comment type="similarity">
    <text evidence="8">Belongs to the ABC transporter superfamily. ABCB family. Heavy Metal importer (TC 3.A.1.210) subfamily.</text>
</comment>
<evidence type="ECO:0000256" key="10">
    <source>
        <dbReference type="SAM" id="Phobius"/>
    </source>
</evidence>
<keyword evidence="3 10" id="KW-0812">Transmembrane</keyword>
<dbReference type="InterPro" id="IPR039421">
    <property type="entry name" value="Type_1_exporter"/>
</dbReference>
<feature type="compositionally biased region" description="Basic and acidic residues" evidence="9">
    <location>
        <begin position="957"/>
        <end position="968"/>
    </location>
</feature>
<keyword evidence="7 10" id="KW-0472">Membrane</keyword>
<dbReference type="InterPro" id="IPR011527">
    <property type="entry name" value="ABC1_TM_dom"/>
</dbReference>
<dbReference type="PANTHER" id="PTHR24221:SF648">
    <property type="entry name" value="ABC-TYPE TRANSPORTER ATR1"/>
    <property type="match status" value="1"/>
</dbReference>
<dbReference type="SUPFAM" id="SSF90123">
    <property type="entry name" value="ABC transporter transmembrane region"/>
    <property type="match status" value="1"/>
</dbReference>
<proteinExistence type="inferred from homology"/>
<feature type="transmembrane region" description="Helical" evidence="10">
    <location>
        <begin position="233"/>
        <end position="258"/>
    </location>
</feature>
<evidence type="ECO:0000313" key="13">
    <source>
        <dbReference type="EMBL" id="CAH7682496.1"/>
    </source>
</evidence>
<protein>
    <submittedName>
        <fullName evidence="13">Uncharacterized protein</fullName>
    </submittedName>
</protein>
<feature type="transmembrane region" description="Helical" evidence="10">
    <location>
        <begin position="421"/>
        <end position="440"/>
    </location>
</feature>
<dbReference type="SUPFAM" id="SSF52540">
    <property type="entry name" value="P-loop containing nucleoside triphosphate hydrolases"/>
    <property type="match status" value="1"/>
</dbReference>
<dbReference type="PROSITE" id="PS50893">
    <property type="entry name" value="ABC_TRANSPORTER_2"/>
    <property type="match status" value="1"/>
</dbReference>
<dbReference type="Proteomes" id="UP001153365">
    <property type="component" value="Unassembled WGS sequence"/>
</dbReference>
<evidence type="ECO:0000256" key="2">
    <source>
        <dbReference type="ARBA" id="ARBA00022448"/>
    </source>
</evidence>
<organism evidence="13 14">
    <name type="scientific">Phakopsora pachyrhizi</name>
    <name type="common">Asian soybean rust disease fungus</name>
    <dbReference type="NCBI Taxonomy" id="170000"/>
    <lineage>
        <taxon>Eukaryota</taxon>
        <taxon>Fungi</taxon>
        <taxon>Dikarya</taxon>
        <taxon>Basidiomycota</taxon>
        <taxon>Pucciniomycotina</taxon>
        <taxon>Pucciniomycetes</taxon>
        <taxon>Pucciniales</taxon>
        <taxon>Phakopsoraceae</taxon>
        <taxon>Phakopsora</taxon>
    </lineage>
</organism>
<keyword evidence="2" id="KW-0813">Transport</keyword>
<dbReference type="GO" id="GO:0005524">
    <property type="term" value="F:ATP binding"/>
    <property type="evidence" value="ECO:0007669"/>
    <property type="project" value="UniProtKB-KW"/>
</dbReference>